<dbReference type="HAMAP" id="MF_02090">
    <property type="entry name" value="NadE_glutamine_dep"/>
    <property type="match status" value="1"/>
</dbReference>
<keyword evidence="4" id="KW-0436">Ligase</keyword>
<feature type="domain" description="CN hydrolase" evidence="10">
    <location>
        <begin position="336"/>
        <end position="606"/>
    </location>
</feature>
<evidence type="ECO:0000256" key="1">
    <source>
        <dbReference type="ARBA" id="ARBA00005188"/>
    </source>
</evidence>
<comment type="similarity">
    <text evidence="2">In the C-terminal section; belongs to the NAD synthetase family.</text>
</comment>
<comment type="pathway">
    <text evidence="1">Cofactor biosynthesis; NAD(+) biosynthesis; NAD(+) from deamido-NAD(+) (L-Gln route): step 1/1.</text>
</comment>
<evidence type="ECO:0000256" key="4">
    <source>
        <dbReference type="ARBA" id="ARBA00022598"/>
    </source>
</evidence>
<evidence type="ECO:0000313" key="12">
    <source>
        <dbReference type="Proteomes" id="UP000190744"/>
    </source>
</evidence>
<dbReference type="PROSITE" id="PS50263">
    <property type="entry name" value="CN_HYDROLASE"/>
    <property type="match status" value="1"/>
</dbReference>
<dbReference type="EMBL" id="LJBN01000167">
    <property type="protein sequence ID" value="OOQ85612.1"/>
    <property type="molecule type" value="Genomic_DNA"/>
</dbReference>
<dbReference type="GO" id="GO:0005524">
    <property type="term" value="F:ATP binding"/>
    <property type="evidence" value="ECO:0007669"/>
    <property type="project" value="UniProtKB-KW"/>
</dbReference>
<dbReference type="GO" id="GO:0005737">
    <property type="term" value="C:cytoplasm"/>
    <property type="evidence" value="ECO:0007669"/>
    <property type="project" value="InterPro"/>
</dbReference>
<dbReference type="EC" id="6.3.5.1" evidence="3"/>
<dbReference type="GO" id="GO:0004359">
    <property type="term" value="F:glutaminase activity"/>
    <property type="evidence" value="ECO:0007669"/>
    <property type="project" value="InterPro"/>
</dbReference>
<keyword evidence="7" id="KW-0520">NAD</keyword>
<accession>A0A1S9RJB2</accession>
<evidence type="ECO:0000256" key="8">
    <source>
        <dbReference type="ARBA" id="ARBA00030681"/>
    </source>
</evidence>
<dbReference type="GO" id="GO:0003952">
    <property type="term" value="F:NAD+ synthase (glutamine-hydrolyzing) activity"/>
    <property type="evidence" value="ECO:0007669"/>
    <property type="project" value="UniProtKB-EC"/>
</dbReference>
<proteinExistence type="inferred from homology"/>
<dbReference type="Gene3D" id="3.40.50.620">
    <property type="entry name" value="HUPs"/>
    <property type="match status" value="1"/>
</dbReference>
<comment type="catalytic activity">
    <reaction evidence="9">
        <text>deamido-NAD(+) + L-glutamine + ATP + H2O = L-glutamate + AMP + diphosphate + NAD(+) + H(+)</text>
        <dbReference type="Rhea" id="RHEA:24384"/>
        <dbReference type="ChEBI" id="CHEBI:15377"/>
        <dbReference type="ChEBI" id="CHEBI:15378"/>
        <dbReference type="ChEBI" id="CHEBI:29985"/>
        <dbReference type="ChEBI" id="CHEBI:30616"/>
        <dbReference type="ChEBI" id="CHEBI:33019"/>
        <dbReference type="ChEBI" id="CHEBI:57540"/>
        <dbReference type="ChEBI" id="CHEBI:58359"/>
        <dbReference type="ChEBI" id="CHEBI:58437"/>
        <dbReference type="ChEBI" id="CHEBI:456215"/>
        <dbReference type="EC" id="6.3.5.1"/>
    </reaction>
</comment>
<dbReference type="SUPFAM" id="SSF52402">
    <property type="entry name" value="Adenine nucleotide alpha hydrolases-like"/>
    <property type="match status" value="1"/>
</dbReference>
<evidence type="ECO:0000256" key="7">
    <source>
        <dbReference type="ARBA" id="ARBA00023027"/>
    </source>
</evidence>
<keyword evidence="6" id="KW-0067">ATP-binding</keyword>
<dbReference type="PANTHER" id="PTHR23090">
    <property type="entry name" value="NH 3 /GLUTAMINE-DEPENDENT NAD + SYNTHETASE"/>
    <property type="match status" value="1"/>
</dbReference>
<dbReference type="UniPathway" id="UPA00253">
    <property type="reaction ID" value="UER00334"/>
</dbReference>
<evidence type="ECO:0000256" key="3">
    <source>
        <dbReference type="ARBA" id="ARBA00012743"/>
    </source>
</evidence>
<gene>
    <name evidence="11" type="primary">QNS1</name>
    <name evidence="11" type="ORF">PEBR_25415</name>
</gene>
<dbReference type="Proteomes" id="UP000190744">
    <property type="component" value="Unassembled WGS sequence"/>
</dbReference>
<dbReference type="InterPro" id="IPR014445">
    <property type="entry name" value="Gln-dep_NAD_synthase"/>
</dbReference>
<dbReference type="Gene3D" id="3.60.110.10">
    <property type="entry name" value="Carbon-nitrogen hydrolase"/>
    <property type="match status" value="1"/>
</dbReference>
<dbReference type="CDD" id="cd07570">
    <property type="entry name" value="GAT_Gln-NAD-synth"/>
    <property type="match status" value="1"/>
</dbReference>
<evidence type="ECO:0000313" key="11">
    <source>
        <dbReference type="EMBL" id="OOQ85612.1"/>
    </source>
</evidence>
<dbReference type="FunFam" id="3.40.50.620:FF:000036">
    <property type="entry name" value="Glutamine-dependent NAD(+) synthetase"/>
    <property type="match status" value="1"/>
</dbReference>
<dbReference type="SUPFAM" id="SSF56317">
    <property type="entry name" value="Carbon-nitrogen hydrolase"/>
    <property type="match status" value="1"/>
</dbReference>
<keyword evidence="5" id="KW-0547">Nucleotide-binding</keyword>
<evidence type="ECO:0000256" key="2">
    <source>
        <dbReference type="ARBA" id="ARBA00007145"/>
    </source>
</evidence>
<dbReference type="PANTHER" id="PTHR23090:SF9">
    <property type="entry name" value="GLUTAMINE-DEPENDENT NAD(+) SYNTHETASE"/>
    <property type="match status" value="1"/>
</dbReference>
<dbReference type="InterPro" id="IPR014729">
    <property type="entry name" value="Rossmann-like_a/b/a_fold"/>
</dbReference>
<dbReference type="Pfam" id="PF00795">
    <property type="entry name" value="CN_hydrolase"/>
    <property type="match status" value="1"/>
</dbReference>
<evidence type="ECO:0000256" key="6">
    <source>
        <dbReference type="ARBA" id="ARBA00022840"/>
    </source>
</evidence>
<comment type="caution">
    <text evidence="11">The sequence shown here is derived from an EMBL/GenBank/DDBJ whole genome shotgun (WGS) entry which is preliminary data.</text>
</comment>
<reference evidence="12" key="1">
    <citation type="submission" date="2015-09" db="EMBL/GenBank/DDBJ databases">
        <authorList>
            <person name="Fill T.P."/>
            <person name="Baretta J.F."/>
            <person name="de Almeida L.G."/>
            <person name="Rocha M."/>
            <person name="de Souza D.H."/>
            <person name="Malavazi I."/>
            <person name="Cerdeira L.T."/>
            <person name="Hong H."/>
            <person name="Samborskyy M."/>
            <person name="de Vasconcelos A.T."/>
            <person name="Leadlay P."/>
            <person name="Rodrigues-Filho E."/>
        </authorList>
    </citation>
    <scope>NUCLEOTIDE SEQUENCE [LARGE SCALE GENOMIC DNA]</scope>
    <source>
        <strain evidence="12">LaBioMMi 136</strain>
    </source>
</reference>
<dbReference type="GO" id="GO:0009435">
    <property type="term" value="P:NAD+ biosynthetic process"/>
    <property type="evidence" value="ECO:0007669"/>
    <property type="project" value="UniProtKB-UniPathway"/>
</dbReference>
<protein>
    <recommendedName>
        <fullName evidence="3">NAD(+) synthase (glutamine-hydrolyzing)</fullName>
        <ecNumber evidence="3">6.3.5.1</ecNumber>
    </recommendedName>
    <alternativeName>
        <fullName evidence="8">NAD(+) synthase [glutamine-hydrolyzing]</fullName>
    </alternativeName>
</protein>
<dbReference type="AlphaFoldDB" id="A0A1S9RJB2"/>
<evidence type="ECO:0000256" key="9">
    <source>
        <dbReference type="ARBA" id="ARBA00052340"/>
    </source>
</evidence>
<evidence type="ECO:0000259" key="10">
    <source>
        <dbReference type="PROSITE" id="PS50263"/>
    </source>
</evidence>
<name>A0A1S9RJB2_PENBI</name>
<dbReference type="Pfam" id="PF02540">
    <property type="entry name" value="NAD_synthase"/>
    <property type="match status" value="1"/>
</dbReference>
<organism evidence="11 12">
    <name type="scientific">Penicillium brasilianum</name>
    <dbReference type="NCBI Taxonomy" id="104259"/>
    <lineage>
        <taxon>Eukaryota</taxon>
        <taxon>Fungi</taxon>
        <taxon>Dikarya</taxon>
        <taxon>Ascomycota</taxon>
        <taxon>Pezizomycotina</taxon>
        <taxon>Eurotiomycetes</taxon>
        <taxon>Eurotiomycetidae</taxon>
        <taxon>Eurotiales</taxon>
        <taxon>Aspergillaceae</taxon>
        <taxon>Penicillium</taxon>
    </lineage>
</organism>
<dbReference type="InterPro" id="IPR003010">
    <property type="entry name" value="C-N_Hydrolase"/>
</dbReference>
<dbReference type="InterPro" id="IPR036526">
    <property type="entry name" value="C-N_Hydrolase_sf"/>
</dbReference>
<evidence type="ECO:0000256" key="5">
    <source>
        <dbReference type="ARBA" id="ARBA00022741"/>
    </source>
</evidence>
<dbReference type="InterPro" id="IPR022310">
    <property type="entry name" value="NAD/GMP_synthase"/>
</dbReference>
<sequence length="1042" mass="117201">MQNPLLPLPPGLGPAAPAPFVEHIMPACNGQLDLRAAYTWNRDQIFGFLSTVITTPAQYGVAAADAPELVLILQEIRNLSLPNGHQYNAPHLQPSQHIYRSLNPAWVATPQARARLSKFRLSKHFHWGIPYWSPADLLGLFLSKTGPAPLQATKRSFFLPLTSMYGKWVSQLIGTKAFMYNCTWCASPNGDTHFFLGASLTGFEAKLVAGEFITLGGWSFNNPPASMQTTRWSKLGNCAETYPYVHFLQGYGGMNRDVHGISLQWKGTRPATYQDSLRGEMWKRVADPCFNLGPLVVPLRTMQPPHTRDLVESFPSENEGAQFRTLSHARTETVTSSWGTCNLNQWALDWEGNRDRIIESIRQAKAAGATLRVGPELEITGYGCLDAFLEGDTFLHSWEMLAQIIDHPDCQDIVVDVGMPVRHRNVRYNCRIIFYNRKIILIRPKMWLANDGNYREYRHFTPWQRPQETEDYYLEQIAGNITGQYKIPFGDAVISTRDTCLGLETCEELFTPNGPHIPYGLAGVEIISNSSGSHHELRKLDTRLNLITQATKLSGGIYLYANQQGCDGDRLYYDGCAMIVINGEIVAQGSQFSLNDVEVVTATVDIEEVRTYRASVSRGMQASKQSPYQRIDLDVRLSRRPEDAEPSLTVSEPRKARIHAPEEEIALGPACWLWDYLRRCGVAGFFLALSGGIDSCSSALIVHSMCRQVLKAVKEGNEQVIKDVRRLCAKPADSDWLPSSSQEICMCIFHTAYMGTQNSSHETRDRAKRLAQDIGCYHIDFNFDTVVTAIMNVFTAVTSFQPRFKFHGGAPAENLALQNVQARMRMVFSYLFASLLPTVRQRPGGGGLLVLASSNVDGYLTKYDASSADLNPIGSLNKVDLKRFIAWGVDEFDMPILTEFLEATPTAELEPLAAAQSDEVDMGVKYSELGTFGYLRKVAKLGPWSMYEKLLHVWGNELSPREIYEKVRHFSFYYAINRHKMTTITPAYHALDYSPEDNRHDLRQFLYPPFTWAYKKMLANVEFWESKGWTTGKAQKKSVKAD</sequence>
<dbReference type="CDD" id="cd00553">
    <property type="entry name" value="NAD_synthase"/>
    <property type="match status" value="1"/>
</dbReference>
<dbReference type="FunFam" id="3.60.110.10:FF:000003">
    <property type="entry name" value="Glutamine-dependent NAD(+) synthetase"/>
    <property type="match status" value="1"/>
</dbReference>
<dbReference type="InterPro" id="IPR003694">
    <property type="entry name" value="NAD_synthase"/>
</dbReference>